<feature type="transmembrane region" description="Helical" evidence="8">
    <location>
        <begin position="510"/>
        <end position="528"/>
    </location>
</feature>
<dbReference type="InterPro" id="IPR050166">
    <property type="entry name" value="ABC_transporter_ATP-bind"/>
</dbReference>
<dbReference type="CDD" id="cd06261">
    <property type="entry name" value="TM_PBP2"/>
    <property type="match status" value="1"/>
</dbReference>
<protein>
    <submittedName>
        <fullName evidence="11">Vitamin B12 import ATP-binding protein BtuD</fullName>
    </submittedName>
</protein>
<keyword evidence="3 8" id="KW-0812">Transmembrane</keyword>
<feature type="transmembrane region" description="Helical" evidence="8">
    <location>
        <begin position="302"/>
        <end position="320"/>
    </location>
</feature>
<dbReference type="InterPro" id="IPR027417">
    <property type="entry name" value="P-loop_NTPase"/>
</dbReference>
<evidence type="ECO:0000259" key="9">
    <source>
        <dbReference type="PROSITE" id="PS50893"/>
    </source>
</evidence>
<evidence type="ECO:0000256" key="3">
    <source>
        <dbReference type="ARBA" id="ARBA00022692"/>
    </source>
</evidence>
<dbReference type="GO" id="GO:0016887">
    <property type="term" value="F:ATP hydrolysis activity"/>
    <property type="evidence" value="ECO:0007669"/>
    <property type="project" value="InterPro"/>
</dbReference>
<evidence type="ECO:0000256" key="7">
    <source>
        <dbReference type="ARBA" id="ARBA00023136"/>
    </source>
</evidence>
<evidence type="ECO:0000256" key="1">
    <source>
        <dbReference type="ARBA" id="ARBA00004141"/>
    </source>
</evidence>
<feature type="domain" description="ABC transmembrane type-1" evidence="10">
    <location>
        <begin position="348"/>
        <end position="532"/>
    </location>
</feature>
<keyword evidence="4" id="KW-0547">Nucleotide-binding</keyword>
<evidence type="ECO:0000313" key="11">
    <source>
        <dbReference type="EMBL" id="MPL70845.1"/>
    </source>
</evidence>
<dbReference type="PANTHER" id="PTHR42788">
    <property type="entry name" value="TAURINE IMPORT ATP-BINDING PROTEIN-RELATED"/>
    <property type="match status" value="1"/>
</dbReference>
<evidence type="ECO:0000256" key="5">
    <source>
        <dbReference type="ARBA" id="ARBA00022840"/>
    </source>
</evidence>
<keyword evidence="2" id="KW-0813">Transport</keyword>
<dbReference type="GO" id="GO:0055085">
    <property type="term" value="P:transmembrane transport"/>
    <property type="evidence" value="ECO:0007669"/>
    <property type="project" value="InterPro"/>
</dbReference>
<gene>
    <name evidence="11" type="primary">btuD_47</name>
    <name evidence="11" type="ORF">SDC9_16607</name>
</gene>
<dbReference type="GO" id="GO:0005524">
    <property type="term" value="F:ATP binding"/>
    <property type="evidence" value="ECO:0007669"/>
    <property type="project" value="UniProtKB-KW"/>
</dbReference>
<feature type="transmembrane region" description="Helical" evidence="8">
    <location>
        <begin position="386"/>
        <end position="408"/>
    </location>
</feature>
<dbReference type="InterPro" id="IPR017871">
    <property type="entry name" value="ABC_transporter-like_CS"/>
</dbReference>
<dbReference type="InterPro" id="IPR003439">
    <property type="entry name" value="ABC_transporter-like_ATP-bd"/>
</dbReference>
<dbReference type="AlphaFoldDB" id="A0A644TVD4"/>
<dbReference type="PROSITE" id="PS50928">
    <property type="entry name" value="ABC_TM1"/>
    <property type="match status" value="1"/>
</dbReference>
<dbReference type="Pfam" id="PF00005">
    <property type="entry name" value="ABC_tran"/>
    <property type="match status" value="1"/>
</dbReference>
<dbReference type="Gene3D" id="3.40.50.300">
    <property type="entry name" value="P-loop containing nucleotide triphosphate hydrolases"/>
    <property type="match status" value="1"/>
</dbReference>
<evidence type="ECO:0000256" key="6">
    <source>
        <dbReference type="ARBA" id="ARBA00022989"/>
    </source>
</evidence>
<dbReference type="GO" id="GO:0016020">
    <property type="term" value="C:membrane"/>
    <property type="evidence" value="ECO:0007669"/>
    <property type="project" value="UniProtKB-SubCell"/>
</dbReference>
<feature type="transmembrane region" description="Helical" evidence="8">
    <location>
        <begin position="479"/>
        <end position="498"/>
    </location>
</feature>
<dbReference type="EMBL" id="VSSQ01000055">
    <property type="protein sequence ID" value="MPL70845.1"/>
    <property type="molecule type" value="Genomic_DNA"/>
</dbReference>
<keyword evidence="7 8" id="KW-0472">Membrane</keyword>
<dbReference type="Gene3D" id="1.10.3720.10">
    <property type="entry name" value="MetI-like"/>
    <property type="match status" value="1"/>
</dbReference>
<dbReference type="InterPro" id="IPR003593">
    <property type="entry name" value="AAA+_ATPase"/>
</dbReference>
<evidence type="ECO:0000256" key="4">
    <source>
        <dbReference type="ARBA" id="ARBA00022741"/>
    </source>
</evidence>
<dbReference type="SMART" id="SM00382">
    <property type="entry name" value="AAA"/>
    <property type="match status" value="1"/>
</dbReference>
<comment type="subcellular location">
    <subcellularLocation>
        <location evidence="1">Membrane</location>
        <topology evidence="1">Multi-pass membrane protein</topology>
    </subcellularLocation>
</comment>
<dbReference type="PROSITE" id="PS50893">
    <property type="entry name" value="ABC_TRANSPORTER_2"/>
    <property type="match status" value="1"/>
</dbReference>
<comment type="caution">
    <text evidence="11">The sequence shown here is derived from an EMBL/GenBank/DDBJ whole genome shotgun (WGS) entry which is preliminary data.</text>
</comment>
<reference evidence="11" key="1">
    <citation type="submission" date="2019-08" db="EMBL/GenBank/DDBJ databases">
        <authorList>
            <person name="Kucharzyk K."/>
            <person name="Murdoch R.W."/>
            <person name="Higgins S."/>
            <person name="Loffler F."/>
        </authorList>
    </citation>
    <scope>NUCLEOTIDE SEQUENCE</scope>
</reference>
<dbReference type="PROSITE" id="PS00211">
    <property type="entry name" value="ABC_TRANSPORTER_1"/>
    <property type="match status" value="1"/>
</dbReference>
<sequence length="542" mass="58674">MAKLRLRNLSFSYRLRGGSVPVLENVEAEFEEGQISAIVGKSGCGKTSLLRLIAGLSAPSRGAVEIDGAPLAGIREKTSIIFQDYGLLPWANVRGNAELGLKAKGVPGKERRRRVGPILAELGLSPFMRLFPARLSGGMRQRVAIARALASDSDLLLLDEPFSSLDAISRETLQDNLLEAQRKHGTTIILVTHSIEEAAYLADTVYFLDGSPSSLSARHETGRRIYESRDCSKKPRTPEPATFSGRATKVAGSYRNSLPYFSDIATLRQLFSSLPPSKPEPLRLERKLPQTLHGFWNRLAKTLAAACILLAAWAGLASLLGKPFLPRPGLAISVLAQGLQNGLILDHIGASLRRILFALLLAAPPAWALGLMAGRIKLAETLLSPIMYLLHPLPKVAFLPILMLLLGLGDGSKIALMGLVVFGQLFMAARDSAKAIAPPLVDSVRSLGCRSWGIFRWVIAPATLPSLISALRVSLGTSIAVLFLSETFASMDGLGWYIMDAWSRVNYPDMYAAVLALALLGLSLYLILDALESLALRWREVG</sequence>
<name>A0A644TVD4_9ZZZZ</name>
<keyword evidence="6 8" id="KW-1133">Transmembrane helix</keyword>
<dbReference type="InterPro" id="IPR035906">
    <property type="entry name" value="MetI-like_sf"/>
</dbReference>
<dbReference type="InterPro" id="IPR000515">
    <property type="entry name" value="MetI-like"/>
</dbReference>
<dbReference type="SUPFAM" id="SSF52540">
    <property type="entry name" value="P-loop containing nucleoside triphosphate hydrolases"/>
    <property type="match status" value="1"/>
</dbReference>
<evidence type="ECO:0000256" key="2">
    <source>
        <dbReference type="ARBA" id="ARBA00022448"/>
    </source>
</evidence>
<accession>A0A644TVD4</accession>
<dbReference type="Pfam" id="PF00528">
    <property type="entry name" value="BPD_transp_1"/>
    <property type="match status" value="1"/>
</dbReference>
<dbReference type="SUPFAM" id="SSF161098">
    <property type="entry name" value="MetI-like"/>
    <property type="match status" value="1"/>
</dbReference>
<dbReference type="PANTHER" id="PTHR42788:SF13">
    <property type="entry name" value="ALIPHATIC SULFONATES IMPORT ATP-BINDING PROTEIN SSUB"/>
    <property type="match status" value="1"/>
</dbReference>
<evidence type="ECO:0000259" key="10">
    <source>
        <dbReference type="PROSITE" id="PS50928"/>
    </source>
</evidence>
<feature type="transmembrane region" description="Helical" evidence="8">
    <location>
        <begin position="355"/>
        <end position="374"/>
    </location>
</feature>
<proteinExistence type="predicted"/>
<evidence type="ECO:0000256" key="8">
    <source>
        <dbReference type="SAM" id="Phobius"/>
    </source>
</evidence>
<keyword evidence="5 11" id="KW-0067">ATP-binding</keyword>
<feature type="domain" description="ABC transporter" evidence="9">
    <location>
        <begin position="4"/>
        <end position="235"/>
    </location>
</feature>
<organism evidence="11">
    <name type="scientific">bioreactor metagenome</name>
    <dbReference type="NCBI Taxonomy" id="1076179"/>
    <lineage>
        <taxon>unclassified sequences</taxon>
        <taxon>metagenomes</taxon>
        <taxon>ecological metagenomes</taxon>
    </lineage>
</organism>